<dbReference type="AlphaFoldDB" id="A0A7J9ETX7"/>
<evidence type="ECO:0000259" key="1">
    <source>
        <dbReference type="Pfam" id="PF26138"/>
    </source>
</evidence>
<keyword evidence="3" id="KW-1185">Reference proteome</keyword>
<feature type="domain" description="DUF8040" evidence="1">
    <location>
        <begin position="2"/>
        <end position="40"/>
    </location>
</feature>
<proteinExistence type="predicted"/>
<evidence type="ECO:0000313" key="3">
    <source>
        <dbReference type="Proteomes" id="UP000593568"/>
    </source>
</evidence>
<name>A0A7J9ETX7_9ROSI</name>
<evidence type="ECO:0000313" key="2">
    <source>
        <dbReference type="EMBL" id="MBA0776512.1"/>
    </source>
</evidence>
<feature type="non-terminal residue" evidence="2">
    <location>
        <position position="52"/>
    </location>
</feature>
<sequence length="52" mass="5894">MLGILLYILGTGAKLSQCRERFQRFGATINQYFAIVLEKVSMMVIDLIALED</sequence>
<accession>A0A7J9ETX7</accession>
<gene>
    <name evidence="2" type="ORF">Gotri_011496</name>
</gene>
<reference evidence="2 3" key="1">
    <citation type="journal article" date="2019" name="Genome Biol. Evol.">
        <title>Insights into the evolution of the New World diploid cottons (Gossypium, subgenus Houzingenia) based on genome sequencing.</title>
        <authorList>
            <person name="Grover C.E."/>
            <person name="Arick M.A. 2nd"/>
            <person name="Thrash A."/>
            <person name="Conover J.L."/>
            <person name="Sanders W.S."/>
            <person name="Peterson D.G."/>
            <person name="Frelichowski J.E."/>
            <person name="Scheffler J.A."/>
            <person name="Scheffler B.E."/>
            <person name="Wendel J.F."/>
        </authorList>
    </citation>
    <scope>NUCLEOTIDE SEQUENCE [LARGE SCALE GENOMIC DNA]</scope>
    <source>
        <strain evidence="2">8</strain>
        <tissue evidence="2">Leaf</tissue>
    </source>
</reference>
<dbReference type="InterPro" id="IPR058353">
    <property type="entry name" value="DUF8040"/>
</dbReference>
<dbReference type="Pfam" id="PF26138">
    <property type="entry name" value="DUF8040"/>
    <property type="match status" value="1"/>
</dbReference>
<organism evidence="2 3">
    <name type="scientific">Gossypium trilobum</name>
    <dbReference type="NCBI Taxonomy" id="34281"/>
    <lineage>
        <taxon>Eukaryota</taxon>
        <taxon>Viridiplantae</taxon>
        <taxon>Streptophyta</taxon>
        <taxon>Embryophyta</taxon>
        <taxon>Tracheophyta</taxon>
        <taxon>Spermatophyta</taxon>
        <taxon>Magnoliopsida</taxon>
        <taxon>eudicotyledons</taxon>
        <taxon>Gunneridae</taxon>
        <taxon>Pentapetalae</taxon>
        <taxon>rosids</taxon>
        <taxon>malvids</taxon>
        <taxon>Malvales</taxon>
        <taxon>Malvaceae</taxon>
        <taxon>Malvoideae</taxon>
        <taxon>Gossypium</taxon>
    </lineage>
</organism>
<dbReference type="Proteomes" id="UP000593568">
    <property type="component" value="Unassembled WGS sequence"/>
</dbReference>
<dbReference type="EMBL" id="JABEZW010000009">
    <property type="protein sequence ID" value="MBA0776512.1"/>
    <property type="molecule type" value="Genomic_DNA"/>
</dbReference>
<protein>
    <recommendedName>
        <fullName evidence="1">DUF8040 domain-containing protein</fullName>
    </recommendedName>
</protein>
<comment type="caution">
    <text evidence="2">The sequence shown here is derived from an EMBL/GenBank/DDBJ whole genome shotgun (WGS) entry which is preliminary data.</text>
</comment>